<protein>
    <submittedName>
        <fullName evidence="2">Uncharacterized protein LOC111089308</fullName>
    </submittedName>
</protein>
<accession>A0ABM1TN25</accession>
<evidence type="ECO:0000313" key="1">
    <source>
        <dbReference type="Proteomes" id="UP000694941"/>
    </source>
</evidence>
<dbReference type="Proteomes" id="UP000694941">
    <property type="component" value="Unplaced"/>
</dbReference>
<gene>
    <name evidence="2" type="primary">LOC111089308</name>
</gene>
<proteinExistence type="predicted"/>
<name>A0ABM1TN25_LIMPO</name>
<dbReference type="GeneID" id="111089308"/>
<dbReference type="RefSeq" id="XP_022257281.1">
    <property type="nucleotide sequence ID" value="XM_022401573.1"/>
</dbReference>
<reference evidence="2" key="1">
    <citation type="submission" date="2025-08" db="UniProtKB">
        <authorList>
            <consortium name="RefSeq"/>
        </authorList>
    </citation>
    <scope>IDENTIFICATION</scope>
    <source>
        <tissue evidence="2">Muscle</tissue>
    </source>
</reference>
<organism evidence="1 2">
    <name type="scientific">Limulus polyphemus</name>
    <name type="common">Atlantic horseshoe crab</name>
    <dbReference type="NCBI Taxonomy" id="6850"/>
    <lineage>
        <taxon>Eukaryota</taxon>
        <taxon>Metazoa</taxon>
        <taxon>Ecdysozoa</taxon>
        <taxon>Arthropoda</taxon>
        <taxon>Chelicerata</taxon>
        <taxon>Merostomata</taxon>
        <taxon>Xiphosura</taxon>
        <taxon>Limulidae</taxon>
        <taxon>Limulus</taxon>
    </lineage>
</organism>
<evidence type="ECO:0000313" key="2">
    <source>
        <dbReference type="RefSeq" id="XP_022257281.1"/>
    </source>
</evidence>
<feature type="non-terminal residue" evidence="2">
    <location>
        <position position="520"/>
    </location>
</feature>
<keyword evidence="1" id="KW-1185">Reference proteome</keyword>
<sequence>MEDMKYMMELFISLVNIIEELIVVHFKMSYEYCSKTGNECQLSVEMIKTDSDSKIQLYRPTSRNFQLRVSVNSEWTRKINNNILKTIISQIFSEKELIPIGKSCITITRVNPQNPFEAFCHRVIELNPSNNIEFDTLVMSSGSFIENTTCMIWAVQINISIEALLRLEEYFQSYLGYLQIFHPMMTFTLKKFFDSQDVSFRIGSNLSSGGRKIILPSMIYNKGLPINTKDLFFLLGTSATLKPINISADEFLPLIVQTYIVGCPKTSPSDECASTVTISFLGPDFFPIWSIPKAQDFRDILHMSADWDVSMSSPFIGYEGKTDLHVSTSLKFVQSNVSDKDELIDILLFMRIRPEIDKNNDESRCSNGKKTTHILRKNLYNIITENAPVLQELLIQNFKAALKHVCERLQKQTIVDQTIQQTASALRSILKHSTNEAFTLRCQRYIGCSATYEVEKALVVHLQKIVSKIMGRLPEDQENKAVSFLNNSVLQVTGDVDDDDDFVFLMRDNVTALFMMSEKH</sequence>